<comment type="subcellular location">
    <subcellularLocation>
        <location evidence="1">Mitochondrion inner membrane</location>
        <topology evidence="1">Multi-pass membrane protein</topology>
    </subcellularLocation>
</comment>
<evidence type="ECO:0000256" key="2">
    <source>
        <dbReference type="ARBA" id="ARBA00006375"/>
    </source>
</evidence>
<dbReference type="GO" id="GO:0005743">
    <property type="term" value="C:mitochondrial inner membrane"/>
    <property type="evidence" value="ECO:0007669"/>
    <property type="project" value="UniProtKB-SubCell"/>
</dbReference>
<keyword evidence="8" id="KW-0496">Mitochondrion</keyword>
<accession>A0A6M8YAI9</accession>
<comment type="similarity">
    <text evidence="2 11">Belongs to the mitochondrial carrier (TC 2.A.29) family.</text>
</comment>
<keyword evidence="3 11" id="KW-0813">Transport</keyword>
<dbReference type="EMBL" id="MT179567">
    <property type="protein sequence ID" value="QKK35435.1"/>
    <property type="molecule type" value="mRNA"/>
</dbReference>
<keyword evidence="4 10" id="KW-0812">Transmembrane</keyword>
<evidence type="ECO:0000256" key="4">
    <source>
        <dbReference type="ARBA" id="ARBA00022692"/>
    </source>
</evidence>
<dbReference type="AlphaFoldDB" id="A0A6M8YAI9"/>
<gene>
    <name evidence="12" type="primary">MC04</name>
</gene>
<dbReference type="InterPro" id="IPR023395">
    <property type="entry name" value="MCP_dom_sf"/>
</dbReference>
<feature type="repeat" description="Solcar" evidence="10">
    <location>
        <begin position="204"/>
        <end position="295"/>
    </location>
</feature>
<protein>
    <submittedName>
        <fullName evidence="12">Mitochondrial MC04</fullName>
    </submittedName>
</protein>
<dbReference type="Gene3D" id="1.50.40.10">
    <property type="entry name" value="Mitochondrial carrier domain"/>
    <property type="match status" value="2"/>
</dbReference>
<evidence type="ECO:0000256" key="1">
    <source>
        <dbReference type="ARBA" id="ARBA00004448"/>
    </source>
</evidence>
<evidence type="ECO:0000256" key="5">
    <source>
        <dbReference type="ARBA" id="ARBA00022737"/>
    </source>
</evidence>
<dbReference type="GO" id="GO:0015093">
    <property type="term" value="F:ferrous iron transmembrane transporter activity"/>
    <property type="evidence" value="ECO:0007669"/>
    <property type="project" value="TreeGrafter"/>
</dbReference>
<proteinExistence type="evidence at transcript level"/>
<evidence type="ECO:0000256" key="8">
    <source>
        <dbReference type="ARBA" id="ARBA00023128"/>
    </source>
</evidence>
<keyword evidence="7" id="KW-1133">Transmembrane helix</keyword>
<keyword evidence="5" id="KW-0677">Repeat</keyword>
<evidence type="ECO:0000256" key="6">
    <source>
        <dbReference type="ARBA" id="ARBA00022792"/>
    </source>
</evidence>
<dbReference type="GO" id="GO:0048250">
    <property type="term" value="P:iron import into the mitochondrion"/>
    <property type="evidence" value="ECO:0007669"/>
    <property type="project" value="TreeGrafter"/>
</dbReference>
<dbReference type="PANTHER" id="PTHR45758:SF4">
    <property type="entry name" value="MITOFERRIN-1"/>
    <property type="match status" value="1"/>
</dbReference>
<evidence type="ECO:0000256" key="3">
    <source>
        <dbReference type="ARBA" id="ARBA00022448"/>
    </source>
</evidence>
<keyword evidence="6" id="KW-0999">Mitochondrion inner membrane</keyword>
<dbReference type="PRINTS" id="PR00926">
    <property type="entry name" value="MITOCARRIER"/>
</dbReference>
<dbReference type="PROSITE" id="PS50920">
    <property type="entry name" value="SOLCAR"/>
    <property type="match status" value="3"/>
</dbReference>
<dbReference type="InterPro" id="IPR002067">
    <property type="entry name" value="MCP"/>
</dbReference>
<sequence length="303" mass="32266">MSQEPQKPDYEELPANTPLSLSMSAGAIAGIMEHTVMFPVDAIKTRMQVAGASEAYRGVVSSISTVSATEGAFALWRGVASVVMGAGPAHAIHFAVYETVTNFGQKNGHASEPTAAVSALAGAAATISSDALMTPFDVLKQRMQLQNGAGSSMTATAAKIWANEGFSAFYVSYPITLLMNVPFTAINFAVYDQFSHIFNTQRRNDPLAHCISGGIAGATAAAVSTPFDVIKTLLQTRGVSLDQRARSLSSVKEAVKYVYDTRGLVGFFRGVKPRILANMPSTAICWTVYEMAKYYIATSTSSF</sequence>
<dbReference type="InterPro" id="IPR018108">
    <property type="entry name" value="MCP_transmembrane"/>
</dbReference>
<dbReference type="SUPFAM" id="SSF103506">
    <property type="entry name" value="Mitochondrial carrier"/>
    <property type="match status" value="1"/>
</dbReference>
<dbReference type="Pfam" id="PF00153">
    <property type="entry name" value="Mito_carr"/>
    <property type="match status" value="3"/>
</dbReference>
<feature type="repeat" description="Solcar" evidence="10">
    <location>
        <begin position="17"/>
        <end position="103"/>
    </location>
</feature>
<feature type="repeat" description="Solcar" evidence="10">
    <location>
        <begin position="113"/>
        <end position="197"/>
    </location>
</feature>
<evidence type="ECO:0000256" key="9">
    <source>
        <dbReference type="ARBA" id="ARBA00023136"/>
    </source>
</evidence>
<keyword evidence="9 10" id="KW-0472">Membrane</keyword>
<evidence type="ECO:0000256" key="10">
    <source>
        <dbReference type="PROSITE-ProRule" id="PRU00282"/>
    </source>
</evidence>
<name>A0A6M8YAI9_STABO</name>
<reference evidence="12" key="1">
    <citation type="journal article" date="2020" name="Appl. Microbiol. Biotechnol.">
        <title>Identification and importance of mitochondrial citrate carriers and ATP citrate lyase for glycolipid production in Starmerella bombicola.</title>
        <authorList>
            <person name="Jezierska S."/>
            <person name="Claus S."/>
            <person name="Van Bogaert I.N.A."/>
        </authorList>
    </citation>
    <scope>NUCLEOTIDE SEQUENCE</scope>
</reference>
<evidence type="ECO:0000256" key="11">
    <source>
        <dbReference type="RuleBase" id="RU000488"/>
    </source>
</evidence>
<dbReference type="PANTHER" id="PTHR45758">
    <property type="entry name" value="MITOFERRIN-1-RELATED"/>
    <property type="match status" value="1"/>
</dbReference>
<evidence type="ECO:0000313" key="12">
    <source>
        <dbReference type="EMBL" id="QKK35435.1"/>
    </source>
</evidence>
<organism evidence="12">
    <name type="scientific">Starmerella bombicola</name>
    <name type="common">Yeast</name>
    <name type="synonym">Candida bombicola</name>
    <dbReference type="NCBI Taxonomy" id="75736"/>
    <lineage>
        <taxon>Eukaryota</taxon>
        <taxon>Fungi</taxon>
        <taxon>Dikarya</taxon>
        <taxon>Ascomycota</taxon>
        <taxon>Saccharomycotina</taxon>
        <taxon>Dipodascomycetes</taxon>
        <taxon>Dipodascales</taxon>
        <taxon>Trichomonascaceae</taxon>
        <taxon>Starmerella</taxon>
    </lineage>
</organism>
<evidence type="ECO:0000256" key="7">
    <source>
        <dbReference type="ARBA" id="ARBA00022989"/>
    </source>
</evidence>